<dbReference type="OrthoDB" id="3995714at2759"/>
<evidence type="ECO:0008006" key="3">
    <source>
        <dbReference type="Google" id="ProtNLM"/>
    </source>
</evidence>
<dbReference type="Proteomes" id="UP000501346">
    <property type="component" value="Chromosome SeXVI"/>
</dbReference>
<dbReference type="EMBL" id="CP049013">
    <property type="protein sequence ID" value="QID88499.1"/>
    <property type="molecule type" value="Genomic_DNA"/>
</dbReference>
<reference evidence="1 2" key="1">
    <citation type="journal article" date="2019" name="BMC Genomics">
        <title>Chromosome level assembly and comparative genome analysis confirm lager-brewing yeasts originated from a single hybridization.</title>
        <authorList>
            <person name="Salazar A.N."/>
            <person name="Gorter de Vries A.R."/>
            <person name="van den Broek M."/>
            <person name="Brouwers N."/>
            <person name="de la Torre Cortes P."/>
            <person name="Kuijpers N.G.A."/>
            <person name="Daran J.G."/>
            <person name="Abeel T."/>
        </authorList>
    </citation>
    <scope>NUCLEOTIDE SEQUENCE [LARGE SCALE GENOMIC DNA]</scope>
    <source>
        <strain evidence="1 2">CBS 1483</strain>
    </source>
</reference>
<evidence type="ECO:0000313" key="1">
    <source>
        <dbReference type="EMBL" id="QID88499.1"/>
    </source>
</evidence>
<sequence>MSEKISEERPIRLAVLGGTSTGKTSLISRLTVNIVHEVHYPTRNQTNWLFDFVPTSILARTILDEQAHERLSLRSPSSQTLEPIFPSPEVSRNVLLSPLVFQASTDNFQAVRLQNKSHSKRSLSLDKSDSPFYQTFSNENQETDVLKNNKTDKFNIANHFKLPLNYIPPEYTPIQIDIIDTPGFSPDSVVPFLEVSLFRDLGRSILHGLADEPRQPVSTTSLLVASGASELNGKIDGYVFIYSAVPELNHAGGPPEYGDDVLRTDAERVDDGGFELLKVIRNCILDAWTEFRNYEKRWEEGKEDDIYSLVYSLKHLWSKNNKEKTAKIEQLRSYNTKLKSIELDPSSPDSPPPCIIVCSHVNHELASPMLIEMGRQLAPKWKYGFVGIDSMDDLNVDVAISLLIKELSEKMKLLIANPAGSGSCLNSTYNPHLINDKKKNSTSGLNSSMFKKVIK</sequence>
<name>A0A6C1EHM7_SACPS</name>
<organism evidence="1 2">
    <name type="scientific">Saccharomyces pastorianus</name>
    <name type="common">Lager yeast</name>
    <name type="synonym">Saccharomyces cerevisiae x Saccharomyces eubayanus</name>
    <dbReference type="NCBI Taxonomy" id="27292"/>
    <lineage>
        <taxon>Eukaryota</taxon>
        <taxon>Fungi</taxon>
        <taxon>Dikarya</taxon>
        <taxon>Ascomycota</taxon>
        <taxon>Saccharomycotina</taxon>
        <taxon>Saccharomycetes</taxon>
        <taxon>Saccharomycetales</taxon>
        <taxon>Saccharomycetaceae</taxon>
        <taxon>Saccharomyces</taxon>
    </lineage>
</organism>
<accession>A0A6C1EHM7</accession>
<dbReference type="SUPFAM" id="SSF52540">
    <property type="entry name" value="P-loop containing nucleoside triphosphate hydrolases"/>
    <property type="match status" value="1"/>
</dbReference>
<gene>
    <name evidence="1" type="ORF">GRS66_011217</name>
</gene>
<dbReference type="AlphaFoldDB" id="A0A6C1EHM7"/>
<keyword evidence="2" id="KW-1185">Reference proteome</keyword>
<dbReference type="InterPro" id="IPR027417">
    <property type="entry name" value="P-loop_NTPase"/>
</dbReference>
<protein>
    <recommendedName>
        <fullName evidence="3">YPR084Wp-like protein</fullName>
    </recommendedName>
</protein>
<proteinExistence type="predicted"/>
<evidence type="ECO:0000313" key="2">
    <source>
        <dbReference type="Proteomes" id="UP000501346"/>
    </source>
</evidence>